<accession>A0A8J5R645</accession>
<keyword evidence="4 6" id="KW-0175">Coiled coil</keyword>
<keyword evidence="5" id="KW-0472">Membrane</keyword>
<dbReference type="Proteomes" id="UP000729913">
    <property type="component" value="Unassembled WGS sequence"/>
</dbReference>
<dbReference type="GO" id="GO:0005794">
    <property type="term" value="C:Golgi apparatus"/>
    <property type="evidence" value="ECO:0007669"/>
    <property type="project" value="TreeGrafter"/>
</dbReference>
<evidence type="ECO:0000256" key="1">
    <source>
        <dbReference type="ARBA" id="ARBA00004184"/>
    </source>
</evidence>
<keyword evidence="3" id="KW-0963">Cytoplasm</keyword>
<proteinExistence type="predicted"/>
<evidence type="ECO:0000256" key="3">
    <source>
        <dbReference type="ARBA" id="ARBA00022490"/>
    </source>
</evidence>
<feature type="region of interest" description="Disordered" evidence="7">
    <location>
        <begin position="1"/>
        <end position="38"/>
    </location>
</feature>
<sequence length="612" mass="71717">MDKVKKTRVVDNDKKKSSGDDVNSKKENNNSINNGDIEKINDSKRVLEKKEDSVEELKNQLRVLMDSLATLSAEKSRMEASFQTDRRQLRVERDEYEKIIKDLKEKLKRTQHNVQSEVEHVKYKLIMERHEREKEYADNSAMIKELQRLVTDERRAKESLEQQLKELKKQANNKTQSKVLEAELEIANNKLKEAEAAERKRAIAAEQQSKALEAVHEARVVGLETRLAELSETVGGYERLRQIDQHAIQKLKDQLSDLQLHEHRDHSDVDFTEDPNKIAAKIRELYARLLDMNNQENSLVNMKEFLKSLDLYSINEDTNEYKEKYELLQRDFDIYKEQMSIKLQSLESNFHIDNKDNKNDSSEVNLIKTYCKNLEERVRILTKELNYRESEMQMKMGLQSQQFHEERTKFELILSQKESEYRGKISDLEHQLLRQRERSFAVIEEKDQEVRTLKSSIRNMLMKKDSSLLSTIESKAGLNEKTSEPITDFVSAMLSVDNPPLLHYAQELSRREIQVAGLRKQNSELENNLRENQRDLLAITQRHADEIKSMEAKISRLEACKSREGANLEYLKNVVVNYLTSSDSSSRKHMLNAIATVLRFNNEEMEKIQRLK</sequence>
<reference evidence="9" key="2">
    <citation type="submission" date="2021-04" db="EMBL/GenBank/DDBJ databases">
        <title>Genome-wide patterns of bracovirus chromosomal integration into multiple host tissues during parasitism.</title>
        <authorList>
            <person name="Chebbi M.A.C."/>
        </authorList>
    </citation>
    <scope>NUCLEOTIDE SEQUENCE</scope>
    <source>
        <tissue evidence="9">Whole body</tissue>
    </source>
</reference>
<dbReference type="PANTHER" id="PTHR23157">
    <property type="entry name" value="GRIP AND COILED-COIL DOMAIN-CONTAINING PROTEIN 1"/>
    <property type="match status" value="1"/>
</dbReference>
<dbReference type="Pfam" id="PF01465">
    <property type="entry name" value="GRIP"/>
    <property type="match status" value="1"/>
</dbReference>
<evidence type="ECO:0000259" key="8">
    <source>
        <dbReference type="PROSITE" id="PS50913"/>
    </source>
</evidence>
<evidence type="ECO:0000256" key="7">
    <source>
        <dbReference type="SAM" id="MobiDB-lite"/>
    </source>
</evidence>
<dbReference type="InterPro" id="IPR000237">
    <property type="entry name" value="GRIP_dom"/>
</dbReference>
<dbReference type="AlphaFoldDB" id="A0A8J5R645"/>
<organism evidence="9 10">
    <name type="scientific">Cotesia typhae</name>
    <dbReference type="NCBI Taxonomy" id="2053667"/>
    <lineage>
        <taxon>Eukaryota</taxon>
        <taxon>Metazoa</taxon>
        <taxon>Ecdysozoa</taxon>
        <taxon>Arthropoda</taxon>
        <taxon>Hexapoda</taxon>
        <taxon>Insecta</taxon>
        <taxon>Pterygota</taxon>
        <taxon>Neoptera</taxon>
        <taxon>Endopterygota</taxon>
        <taxon>Hymenoptera</taxon>
        <taxon>Apocrita</taxon>
        <taxon>Ichneumonoidea</taxon>
        <taxon>Braconidae</taxon>
        <taxon>Microgastrinae</taxon>
        <taxon>Cotesia</taxon>
    </lineage>
</organism>
<dbReference type="PROSITE" id="PS50913">
    <property type="entry name" value="GRIP"/>
    <property type="match status" value="1"/>
</dbReference>
<dbReference type="EMBL" id="JAAOIC020000039">
    <property type="protein sequence ID" value="KAG8038864.1"/>
    <property type="molecule type" value="Genomic_DNA"/>
</dbReference>
<evidence type="ECO:0000256" key="6">
    <source>
        <dbReference type="SAM" id="Coils"/>
    </source>
</evidence>
<evidence type="ECO:0000256" key="2">
    <source>
        <dbReference type="ARBA" id="ARBA00004496"/>
    </source>
</evidence>
<keyword evidence="10" id="KW-1185">Reference proteome</keyword>
<feature type="domain" description="GRIP" evidence="8">
    <location>
        <begin position="561"/>
        <end position="611"/>
    </location>
</feature>
<evidence type="ECO:0000313" key="10">
    <source>
        <dbReference type="Proteomes" id="UP000729913"/>
    </source>
</evidence>
<dbReference type="OrthoDB" id="9898580at2759"/>
<evidence type="ECO:0000313" key="9">
    <source>
        <dbReference type="EMBL" id="KAG8038864.1"/>
    </source>
</evidence>
<dbReference type="PANTHER" id="PTHR23157:SF25">
    <property type="entry name" value="GRIP AND COILED-COIL DOMAIN-CONTAINING PROTEIN 1"/>
    <property type="match status" value="1"/>
</dbReference>
<gene>
    <name evidence="9" type="ORF">G9C98_003171</name>
</gene>
<name>A0A8J5R645_9HYME</name>
<evidence type="ECO:0000256" key="5">
    <source>
        <dbReference type="ARBA" id="ARBA00023136"/>
    </source>
</evidence>
<dbReference type="InterPro" id="IPR051952">
    <property type="entry name" value="Golgi-autophagy_related"/>
</dbReference>
<dbReference type="SMART" id="SM00755">
    <property type="entry name" value="Grip"/>
    <property type="match status" value="1"/>
</dbReference>
<evidence type="ECO:0000256" key="4">
    <source>
        <dbReference type="ARBA" id="ARBA00023054"/>
    </source>
</evidence>
<reference evidence="9" key="1">
    <citation type="submission" date="2020-03" db="EMBL/GenBank/DDBJ databases">
        <authorList>
            <person name="Chebbi M.A."/>
            <person name="Drezen J.M."/>
        </authorList>
    </citation>
    <scope>NUCLEOTIDE SEQUENCE</scope>
    <source>
        <tissue evidence="9">Whole body</tissue>
    </source>
</reference>
<comment type="caution">
    <text evidence="9">The sequence shown here is derived from an EMBL/GenBank/DDBJ whole genome shotgun (WGS) entry which is preliminary data.</text>
</comment>
<feature type="coiled-coil region" evidence="6">
    <location>
        <begin position="508"/>
        <end position="542"/>
    </location>
</feature>
<protein>
    <recommendedName>
        <fullName evidence="8">GRIP domain-containing protein</fullName>
    </recommendedName>
</protein>
<feature type="compositionally biased region" description="Basic and acidic residues" evidence="7">
    <location>
        <begin position="1"/>
        <end position="28"/>
    </location>
</feature>
<comment type="subcellular location">
    <subcellularLocation>
        <location evidence="2">Cytoplasm</location>
    </subcellularLocation>
    <subcellularLocation>
        <location evidence="1">Endomembrane system</location>
        <topology evidence="1">Peripheral membrane protein</topology>
    </subcellularLocation>
</comment>
<feature type="coiled-coil region" evidence="6">
    <location>
        <begin position="40"/>
        <end position="207"/>
    </location>
</feature>